<proteinExistence type="predicted"/>
<protein>
    <submittedName>
        <fullName evidence="2">MaoC family dehydratase N-terminal domain-containing protein</fullName>
    </submittedName>
</protein>
<name>A0ABN1GQF2_9ACTN</name>
<evidence type="ECO:0000313" key="3">
    <source>
        <dbReference type="Proteomes" id="UP001500957"/>
    </source>
</evidence>
<sequence length="145" mass="15717">MTTDHPATKLIGETLLSFSMPIERGKVREFARATGADVALYDAPDAPIPPTFLVSSMLWEPPGVSIVERLGIDLTRVLQGGQEYRFPGKLPRVGDSLDIDVTVESVTEKPGKRGSMTFLVLLTTYRRGGDVVAEGRATVIERSAS</sequence>
<comment type="caution">
    <text evidence="2">The sequence shown here is derived from an EMBL/GenBank/DDBJ whole genome shotgun (WGS) entry which is preliminary data.</text>
</comment>
<dbReference type="InterPro" id="IPR029069">
    <property type="entry name" value="HotDog_dom_sf"/>
</dbReference>
<feature type="domain" description="FAS1-like dehydratase" evidence="1">
    <location>
        <begin position="10"/>
        <end position="134"/>
    </location>
</feature>
<accession>A0ABN1GQF2</accession>
<evidence type="ECO:0000259" key="1">
    <source>
        <dbReference type="Pfam" id="PF13452"/>
    </source>
</evidence>
<dbReference type="Gene3D" id="3.10.129.10">
    <property type="entry name" value="Hotdog Thioesterase"/>
    <property type="match status" value="1"/>
</dbReference>
<dbReference type="CDD" id="cd03441">
    <property type="entry name" value="R_hydratase_like"/>
    <property type="match status" value="1"/>
</dbReference>
<dbReference type="SUPFAM" id="SSF54637">
    <property type="entry name" value="Thioesterase/thiol ester dehydrase-isomerase"/>
    <property type="match status" value="1"/>
</dbReference>
<reference evidence="2 3" key="1">
    <citation type="journal article" date="2019" name="Int. J. Syst. Evol. Microbiol.">
        <title>The Global Catalogue of Microorganisms (GCM) 10K type strain sequencing project: providing services to taxonomists for standard genome sequencing and annotation.</title>
        <authorList>
            <consortium name="The Broad Institute Genomics Platform"/>
            <consortium name="The Broad Institute Genome Sequencing Center for Infectious Disease"/>
            <person name="Wu L."/>
            <person name="Ma J."/>
        </authorList>
    </citation>
    <scope>NUCLEOTIDE SEQUENCE [LARGE SCALE GENOMIC DNA]</scope>
    <source>
        <strain evidence="2 3">JCM 10671</strain>
    </source>
</reference>
<dbReference type="Proteomes" id="UP001500957">
    <property type="component" value="Unassembled WGS sequence"/>
</dbReference>
<gene>
    <name evidence="2" type="ORF">GCM10009547_18150</name>
</gene>
<dbReference type="InterPro" id="IPR039569">
    <property type="entry name" value="FAS1-like_DH_region"/>
</dbReference>
<dbReference type="RefSeq" id="WP_344603832.1">
    <property type="nucleotide sequence ID" value="NZ_BAAAHE010000014.1"/>
</dbReference>
<evidence type="ECO:0000313" key="2">
    <source>
        <dbReference type="EMBL" id="GAA0616463.1"/>
    </source>
</evidence>
<keyword evidence="3" id="KW-1185">Reference proteome</keyword>
<organism evidence="2 3">
    <name type="scientific">Sporichthya brevicatena</name>
    <dbReference type="NCBI Taxonomy" id="171442"/>
    <lineage>
        <taxon>Bacteria</taxon>
        <taxon>Bacillati</taxon>
        <taxon>Actinomycetota</taxon>
        <taxon>Actinomycetes</taxon>
        <taxon>Sporichthyales</taxon>
        <taxon>Sporichthyaceae</taxon>
        <taxon>Sporichthya</taxon>
    </lineage>
</organism>
<dbReference type="Pfam" id="PF13452">
    <property type="entry name" value="FAS1_DH_region"/>
    <property type="match status" value="1"/>
</dbReference>
<dbReference type="EMBL" id="BAAAHE010000014">
    <property type="protein sequence ID" value="GAA0616463.1"/>
    <property type="molecule type" value="Genomic_DNA"/>
</dbReference>